<reference evidence="1" key="1">
    <citation type="submission" date="2022-11" db="EMBL/GenBank/DDBJ databases">
        <title>Isolation and characterization of PLA-degrading bacterium Massilia sp. from Antarctic soil.</title>
        <authorList>
            <person name="Sato K."/>
            <person name="Gomez-Fuentes C."/>
            <person name="Ahmad S.A."/>
            <person name="Zulkharnain A."/>
        </authorList>
    </citation>
    <scope>NUCLEOTIDE SEQUENCE</scope>
    <source>
        <strain evidence="1">N-3</strain>
    </source>
</reference>
<accession>A0ABM8CB53</accession>
<keyword evidence="2" id="KW-1185">Reference proteome</keyword>
<dbReference type="EMBL" id="AP026966">
    <property type="protein sequence ID" value="BDT60485.1"/>
    <property type="molecule type" value="Genomic_DNA"/>
</dbReference>
<evidence type="ECO:0000313" key="1">
    <source>
        <dbReference type="EMBL" id="BDT60485.1"/>
    </source>
</evidence>
<gene>
    <name evidence="1" type="ORF">MasN3_39790</name>
</gene>
<dbReference type="Proteomes" id="UP001163336">
    <property type="component" value="Chromosome"/>
</dbReference>
<protein>
    <submittedName>
        <fullName evidence="1">Uncharacterized protein</fullName>
    </submittedName>
</protein>
<evidence type="ECO:0000313" key="2">
    <source>
        <dbReference type="Proteomes" id="UP001163336"/>
    </source>
</evidence>
<name>A0ABM8CB53_9BURK</name>
<organism evidence="1 2">
    <name type="scientific">Massilia varians</name>
    <dbReference type="NCBI Taxonomy" id="457921"/>
    <lineage>
        <taxon>Bacteria</taxon>
        <taxon>Pseudomonadati</taxon>
        <taxon>Pseudomonadota</taxon>
        <taxon>Betaproteobacteria</taxon>
        <taxon>Burkholderiales</taxon>
        <taxon>Oxalobacteraceae</taxon>
        <taxon>Telluria group</taxon>
        <taxon>Massilia</taxon>
    </lineage>
</organism>
<proteinExistence type="predicted"/>
<sequence length="60" mass="6505">MPNPAINPDGHWEGTILFSPEALNTRALFTLERGPVIPVILVPGIMGSNLRAKRSPVVSR</sequence>